<accession>A0ABW3PWB1</accession>
<dbReference type="Gene3D" id="3.90.550.10">
    <property type="entry name" value="Spore Coat Polysaccharide Biosynthesis Protein SpsA, Chain A"/>
    <property type="match status" value="1"/>
</dbReference>
<feature type="domain" description="Glycosyltransferase 2-like" evidence="1">
    <location>
        <begin position="402"/>
        <end position="526"/>
    </location>
</feature>
<organism evidence="3 4">
    <name type="scientific">Paenibacillus provencensis</name>
    <dbReference type="NCBI Taxonomy" id="441151"/>
    <lineage>
        <taxon>Bacteria</taxon>
        <taxon>Bacillati</taxon>
        <taxon>Bacillota</taxon>
        <taxon>Bacilli</taxon>
        <taxon>Bacillales</taxon>
        <taxon>Paenibacillaceae</taxon>
        <taxon>Paenibacillus</taxon>
    </lineage>
</organism>
<keyword evidence="3" id="KW-0328">Glycosyltransferase</keyword>
<dbReference type="EC" id="2.4.-.-" evidence="3"/>
<dbReference type="PANTHER" id="PTHR43179">
    <property type="entry name" value="RHAMNOSYLTRANSFERASE WBBL"/>
    <property type="match status" value="1"/>
</dbReference>
<protein>
    <submittedName>
        <fullName evidence="3">Glycosyltransferase</fullName>
        <ecNumber evidence="3">2.4.-.-</ecNumber>
    </submittedName>
</protein>
<comment type="caution">
    <text evidence="3">The sequence shown here is derived from an EMBL/GenBank/DDBJ whole genome shotgun (WGS) entry which is preliminary data.</text>
</comment>
<reference evidence="4" key="1">
    <citation type="journal article" date="2019" name="Int. J. Syst. Evol. Microbiol.">
        <title>The Global Catalogue of Microorganisms (GCM) 10K type strain sequencing project: providing services to taxonomists for standard genome sequencing and annotation.</title>
        <authorList>
            <consortium name="The Broad Institute Genomics Platform"/>
            <consortium name="The Broad Institute Genome Sequencing Center for Infectious Disease"/>
            <person name="Wu L."/>
            <person name="Ma J."/>
        </authorList>
    </citation>
    <scope>NUCLEOTIDE SEQUENCE [LARGE SCALE GENOMIC DNA]</scope>
    <source>
        <strain evidence="4">CCUG 53519</strain>
    </source>
</reference>
<dbReference type="SUPFAM" id="SSF53448">
    <property type="entry name" value="Nucleotide-diphospho-sugar transferases"/>
    <property type="match status" value="1"/>
</dbReference>
<dbReference type="RefSeq" id="WP_251582817.1">
    <property type="nucleotide sequence ID" value="NZ_JBHTKX010000002.1"/>
</dbReference>
<dbReference type="InterPro" id="IPR055259">
    <property type="entry name" value="YkvP/CgeB_Glyco_trans-like"/>
</dbReference>
<dbReference type="Gene3D" id="3.40.50.2000">
    <property type="entry name" value="Glycogen Phosphorylase B"/>
    <property type="match status" value="1"/>
</dbReference>
<dbReference type="PANTHER" id="PTHR43179:SF7">
    <property type="entry name" value="RHAMNOSYLTRANSFERASE WBBL"/>
    <property type="match status" value="1"/>
</dbReference>
<keyword evidence="4" id="KW-1185">Reference proteome</keyword>
<dbReference type="InterPro" id="IPR001173">
    <property type="entry name" value="Glyco_trans_2-like"/>
</dbReference>
<evidence type="ECO:0000313" key="3">
    <source>
        <dbReference type="EMBL" id="MFD1130177.1"/>
    </source>
</evidence>
<evidence type="ECO:0000313" key="4">
    <source>
        <dbReference type="Proteomes" id="UP001597169"/>
    </source>
</evidence>
<dbReference type="InterPro" id="IPR029044">
    <property type="entry name" value="Nucleotide-diphossugar_trans"/>
</dbReference>
<sequence>MEKIIFCLKIGVPTRKQLKSWGDYYLAKSLAEELNRQGHECFIQILPEWNSNKDDNADVVIHFRGLSSYDIKPHHFNIMWNISHPNEVSKAEFEKYDLVLVSSKQHANYLKSILNVPVETFLQFTDTSVFYNKQNLELRHEILFVGNSRGVSRPIVNDVLKCSDQLAVIGSGWEGRIEKKFIKDTWYPNEKLNELYSSCGILLNDHWEDMRKLGYINNRFFDAIACKAVVINDDHSELKDTFPEALTYSNVEELKFLLEDIKKNEESYKLLTERLHNEVKNNHTVINRVEQLLNILGKYDYTTKKNSVPKTSNHKLSVKKKINQSLLNIFGYGRTYRIIHRGYITCKNNINSIKGINSRVRKRLFRSNNSMLINFFSESEIKSLAQNNATVFTNDGFDSLVSIIVPTLNGEKHLRNLIPSLLKNTLYSNYEVIFIDNNSKDGTEKYINSLYNKKFKYINSRKNLNFSESINLGVEKASGEYLVFLNNDVMPLYGWLDEMLRIWTSINNPGVVGARLIYNKLDASRLKIKEVVYPGLSVQHDGIRFRWTRNGIVPFNIGKYENPLRKDSLVSETVPAITAACLLTDRTTFLKVKGFDERYTFGREDVDFCLRVKSEDLNVVVARNSLLFHREFSSQIRNSHSYRKASRIANHKLFNDIWGEIIATAIWKEKILSKQNYWTDSPLNIAFLVTENDPYTTAGDYFSAKGLGESLKTQYGYNICYLARRPDNEWLEIPESIDIVVSMLYDCNISSLQIPEGALTIAWIRGFLNNWKENANLNAFDGVIVSSISAQEAVTNCVEPSRLWGQLPLAVNSNSFRQDVPAKHRDVDICFVGNIFQVPRDIVLNLDVSEDVNFHFYGRFEPAEVNHPWSKFHKGSIPYSSLPDLYQRSKIIIEDVAPFNRGTINLRIYESMASGALVIANDVPEIKETFGEHVVLYRNKEELNSLIRYYLTNDLERERVALGAKDFVYSQHTFVHRATRFKEILEQNLLENNKIL</sequence>
<evidence type="ECO:0000259" key="2">
    <source>
        <dbReference type="Pfam" id="PF13524"/>
    </source>
</evidence>
<name>A0ABW3PWB1_9BACL</name>
<dbReference type="EMBL" id="JBHTKX010000002">
    <property type="protein sequence ID" value="MFD1130177.1"/>
    <property type="molecule type" value="Genomic_DNA"/>
</dbReference>
<dbReference type="GO" id="GO:0016757">
    <property type="term" value="F:glycosyltransferase activity"/>
    <property type="evidence" value="ECO:0007669"/>
    <property type="project" value="UniProtKB-KW"/>
</dbReference>
<proteinExistence type="predicted"/>
<keyword evidence="3" id="KW-0808">Transferase</keyword>
<dbReference type="Pfam" id="PF00535">
    <property type="entry name" value="Glycos_transf_2"/>
    <property type="match status" value="1"/>
</dbReference>
<dbReference type="Pfam" id="PF13524">
    <property type="entry name" value="Glyco_trans_1_2"/>
    <property type="match status" value="2"/>
</dbReference>
<feature type="domain" description="Spore protein YkvP/CgeB glycosyl transferase-like" evidence="2">
    <location>
        <begin position="849"/>
        <end position="981"/>
    </location>
</feature>
<gene>
    <name evidence="3" type="ORF">ACFQ3J_18595</name>
</gene>
<dbReference type="Proteomes" id="UP001597169">
    <property type="component" value="Unassembled WGS sequence"/>
</dbReference>
<evidence type="ECO:0000259" key="1">
    <source>
        <dbReference type="Pfam" id="PF00535"/>
    </source>
</evidence>
<dbReference type="SUPFAM" id="SSF53756">
    <property type="entry name" value="UDP-Glycosyltransferase/glycogen phosphorylase"/>
    <property type="match status" value="2"/>
</dbReference>
<feature type="domain" description="Spore protein YkvP/CgeB glycosyl transferase-like" evidence="2">
    <location>
        <begin position="165"/>
        <end position="294"/>
    </location>
</feature>